<keyword evidence="2" id="KW-1185">Reference proteome</keyword>
<organism evidence="1 2">
    <name type="scientific">Trifolium pratense</name>
    <name type="common">Red clover</name>
    <dbReference type="NCBI Taxonomy" id="57577"/>
    <lineage>
        <taxon>Eukaryota</taxon>
        <taxon>Viridiplantae</taxon>
        <taxon>Streptophyta</taxon>
        <taxon>Embryophyta</taxon>
        <taxon>Tracheophyta</taxon>
        <taxon>Spermatophyta</taxon>
        <taxon>Magnoliopsida</taxon>
        <taxon>eudicotyledons</taxon>
        <taxon>Gunneridae</taxon>
        <taxon>Pentapetalae</taxon>
        <taxon>rosids</taxon>
        <taxon>fabids</taxon>
        <taxon>Fabales</taxon>
        <taxon>Fabaceae</taxon>
        <taxon>Papilionoideae</taxon>
        <taxon>50 kb inversion clade</taxon>
        <taxon>NPAAA clade</taxon>
        <taxon>Hologalegina</taxon>
        <taxon>IRL clade</taxon>
        <taxon>Trifolieae</taxon>
        <taxon>Trifolium</taxon>
    </lineage>
</organism>
<gene>
    <name evidence="1" type="ORF">MILVUS5_LOCUS27273</name>
</gene>
<evidence type="ECO:0000313" key="2">
    <source>
        <dbReference type="Proteomes" id="UP001177021"/>
    </source>
</evidence>
<protein>
    <submittedName>
        <fullName evidence="1">Uncharacterized protein</fullName>
    </submittedName>
</protein>
<dbReference type="EMBL" id="CASHSV030000409">
    <property type="protein sequence ID" value="CAJ2661582.1"/>
    <property type="molecule type" value="Genomic_DNA"/>
</dbReference>
<dbReference type="Proteomes" id="UP001177021">
    <property type="component" value="Unassembled WGS sequence"/>
</dbReference>
<sequence length="918" mass="104701">MGDEGDNQWHTQKRRNTTGHHKKLDIATSNSFIKDFSEDITTFFFTDFPESFGANAMLKAFQYYGEIKEVVIPAKRDTRGRRFGFARFFQVQESRRFETELDNIIIGRNKISVNLSRFHRSDGDRRPGNSNGWKEERRQWQNGNNQNKKHGVRSTFDASDKGQRISNSNMDKVGSYAQMVSPGHKDSKGAERESEEGDENLLALTPFIKPNHNHNNLPVSFLGNINDLENGVVNSNCLEREKSPKAIRRVEGESSLGQGDGSVGPQKSTNTDHSITGGVNRNLTQSEGGLQPIISILPSDGGAKHNLGGVYSDGPRNVYLKLNNIDPSKQKQVDHVTEEGLSGMMNKAAAIGKFKGFKVNANLDFHLLQFADDTIIMGEGCWENLWTIKSLLRGFELVSGLKINFVKSKLYGVNVDNRLLEAGAVFLSCNTAAIPFKFLGLPVGANPRRKETWKPVVDAMTKRLNSWNSRHLSFGGRLSLINSVLASIPLYFFSFYKAPRCVLKSLERIQRNFFWGGGTEEKKVCWIKWEQVCLPKEKGGLGVKNLELFNLALLSKWKWRLLNHNDAIWVELLRFRYGRLSSSVLIHQAQVGRIPSSLWWRDIINRGRDSSDCWFSSNISCRVGNGNNIEFWNFKWFGSQTFSSLFSDLYVKEVNKNALVSERMERVGAGSVFRGRWNGPLNVVEQQQVLALKGLLAGFFCSESEPDHWRWIPDANGRFSVKSCYSFLLSFKQVSTLETKAAEAFLRLWKSDVPSKIIVFGWRLLLNRLPTRMALHRRGVLSNPFELSCVLCLRHREDEAHLFFSCYFSKVVWCKVFKWLGLLTTLDVEGIDHFLLFGELFKVKDKGRVRHLVWLETTWNLWKLRNEVIFKGEIPDISALLDSIKLFSWIWFNNRFGRNACCPFSSWCLDPISCIQST</sequence>
<proteinExistence type="predicted"/>
<name>A0ACB0KWP1_TRIPR</name>
<accession>A0ACB0KWP1</accession>
<comment type="caution">
    <text evidence="1">The sequence shown here is derived from an EMBL/GenBank/DDBJ whole genome shotgun (WGS) entry which is preliminary data.</text>
</comment>
<evidence type="ECO:0000313" key="1">
    <source>
        <dbReference type="EMBL" id="CAJ2661582.1"/>
    </source>
</evidence>
<reference evidence="1" key="1">
    <citation type="submission" date="2023-10" db="EMBL/GenBank/DDBJ databases">
        <authorList>
            <person name="Rodriguez Cubillos JULIANA M."/>
            <person name="De Vega J."/>
        </authorList>
    </citation>
    <scope>NUCLEOTIDE SEQUENCE</scope>
</reference>